<dbReference type="InterPro" id="IPR011009">
    <property type="entry name" value="Kinase-like_dom_sf"/>
</dbReference>
<dbReference type="Proteomes" id="UP000001745">
    <property type="component" value="Unassembled WGS sequence"/>
</dbReference>
<evidence type="ECO:0000313" key="1">
    <source>
        <dbReference type="EMBL" id="EED16932.1"/>
    </source>
</evidence>
<reference evidence="2" key="1">
    <citation type="journal article" date="2015" name="Genome Announc.">
        <title>Genome sequence of the AIDS-associated pathogen Penicillium marneffei (ATCC18224) and its near taxonomic relative Talaromyces stipitatus (ATCC10500).</title>
        <authorList>
            <person name="Nierman W.C."/>
            <person name="Fedorova-Abrams N.D."/>
            <person name="Andrianopoulos A."/>
        </authorList>
    </citation>
    <scope>NUCLEOTIDE SEQUENCE [LARGE SCALE GENOMIC DNA]</scope>
    <source>
        <strain evidence="2">ATCC 10500 / CBS 375.48 / QM 6759 / NRRL 1006</strain>
    </source>
</reference>
<proteinExistence type="predicted"/>
<dbReference type="RefSeq" id="XP_002484166.1">
    <property type="nucleotide sequence ID" value="XM_002484121.1"/>
</dbReference>
<accession>B8MEP9</accession>
<dbReference type="AlphaFoldDB" id="B8MEP9"/>
<dbReference type="EMBL" id="EQ962656">
    <property type="protein sequence ID" value="EED16932.1"/>
    <property type="molecule type" value="Genomic_DNA"/>
</dbReference>
<dbReference type="VEuPathDB" id="FungiDB:TSTA_019910"/>
<dbReference type="OrthoDB" id="8300194at2759"/>
<dbReference type="SUPFAM" id="SSF56112">
    <property type="entry name" value="Protein kinase-like (PK-like)"/>
    <property type="match status" value="1"/>
</dbReference>
<dbReference type="InParanoid" id="B8MEP9"/>
<dbReference type="GeneID" id="8108802"/>
<keyword evidence="2" id="KW-1185">Reference proteome</keyword>
<evidence type="ECO:0000313" key="2">
    <source>
        <dbReference type="Proteomes" id="UP000001745"/>
    </source>
</evidence>
<dbReference type="PhylomeDB" id="B8MEP9"/>
<evidence type="ECO:0008006" key="3">
    <source>
        <dbReference type="Google" id="ProtNLM"/>
    </source>
</evidence>
<gene>
    <name evidence="1" type="ORF">TSTA_019910</name>
</gene>
<organism evidence="1 2">
    <name type="scientific">Talaromyces stipitatus (strain ATCC 10500 / CBS 375.48 / QM 6759 / NRRL 1006)</name>
    <name type="common">Penicillium stipitatum</name>
    <dbReference type="NCBI Taxonomy" id="441959"/>
    <lineage>
        <taxon>Eukaryota</taxon>
        <taxon>Fungi</taxon>
        <taxon>Dikarya</taxon>
        <taxon>Ascomycota</taxon>
        <taxon>Pezizomycotina</taxon>
        <taxon>Eurotiomycetes</taxon>
        <taxon>Eurotiomycetidae</taxon>
        <taxon>Eurotiales</taxon>
        <taxon>Trichocomaceae</taxon>
        <taxon>Talaromyces</taxon>
        <taxon>Talaromyces sect. Talaromyces</taxon>
    </lineage>
</organism>
<name>B8MEP9_TALSN</name>
<protein>
    <recommendedName>
        <fullName evidence="3">Aminoglycoside phosphotransferase domain-containing protein</fullName>
    </recommendedName>
</protein>
<sequence>MEAMAHSTLTRNSGNAFTLPYNNLSHYIFENLKTQFPKCNVMVRDGQVVGILDWEYAAYLSVWYEYISASLAFTEADIDWKKVLGSFWYPNLDEKGKKLLRGYLRYSISDYEDSWYLPR</sequence>
<dbReference type="HOGENOM" id="CLU_2063044_0_0_1"/>
<dbReference type="STRING" id="441959.B8MEP9"/>